<protein>
    <recommendedName>
        <fullName evidence="6">rRNA biogenesis protein RRP36</fullName>
    </recommendedName>
</protein>
<evidence type="ECO:0000313" key="9">
    <source>
        <dbReference type="Proteomes" id="UP001146793"/>
    </source>
</evidence>
<dbReference type="GO" id="GO:0005730">
    <property type="term" value="C:nucleolus"/>
    <property type="evidence" value="ECO:0007669"/>
    <property type="project" value="UniProtKB-SubCell"/>
</dbReference>
<evidence type="ECO:0000256" key="5">
    <source>
        <dbReference type="ARBA" id="ARBA00023242"/>
    </source>
</evidence>
<comment type="subcellular location">
    <subcellularLocation>
        <location evidence="1 6">Nucleus</location>
        <location evidence="1 6">Nucleolus</location>
    </subcellularLocation>
</comment>
<feature type="region of interest" description="Disordered" evidence="7">
    <location>
        <begin position="23"/>
        <end position="100"/>
    </location>
</feature>
<dbReference type="PANTHER" id="PTHR21738">
    <property type="entry name" value="RIBOSOMAL RNA PROCESSING PROTEIN 36 HOMOLOG"/>
    <property type="match status" value="1"/>
</dbReference>
<dbReference type="AlphaFoldDB" id="A0AAV7YIG8"/>
<dbReference type="InterPro" id="IPR009292">
    <property type="entry name" value="RRP36"/>
</dbReference>
<evidence type="ECO:0000256" key="2">
    <source>
        <dbReference type="ARBA" id="ARBA00009418"/>
    </source>
</evidence>
<organism evidence="8 9">
    <name type="scientific">Anaeramoeba flamelloides</name>
    <dbReference type="NCBI Taxonomy" id="1746091"/>
    <lineage>
        <taxon>Eukaryota</taxon>
        <taxon>Metamonada</taxon>
        <taxon>Anaeramoebidae</taxon>
        <taxon>Anaeramoeba</taxon>
    </lineage>
</organism>
<evidence type="ECO:0000256" key="3">
    <source>
        <dbReference type="ARBA" id="ARBA00022517"/>
    </source>
</evidence>
<comment type="similarity">
    <text evidence="2 6">Belongs to the RRP36 family.</text>
</comment>
<keyword evidence="6" id="KW-0687">Ribonucleoprotein</keyword>
<proteinExistence type="inferred from homology"/>
<dbReference type="Pfam" id="PF06102">
    <property type="entry name" value="RRP36"/>
    <property type="match status" value="1"/>
</dbReference>
<gene>
    <name evidence="8" type="ORF">M0812_24613</name>
</gene>
<accession>A0AAV7YIG8</accession>
<keyword evidence="5 6" id="KW-0539">Nucleus</keyword>
<keyword evidence="4 6" id="KW-0698">rRNA processing</keyword>
<evidence type="ECO:0000256" key="4">
    <source>
        <dbReference type="ARBA" id="ARBA00022552"/>
    </source>
</evidence>
<feature type="region of interest" description="Disordered" evidence="7">
    <location>
        <begin position="218"/>
        <end position="242"/>
    </location>
</feature>
<evidence type="ECO:0000256" key="7">
    <source>
        <dbReference type="SAM" id="MobiDB-lite"/>
    </source>
</evidence>
<feature type="compositionally biased region" description="Basic residues" evidence="7">
    <location>
        <begin position="31"/>
        <end position="40"/>
    </location>
</feature>
<evidence type="ECO:0000313" key="8">
    <source>
        <dbReference type="EMBL" id="KAJ3429269.1"/>
    </source>
</evidence>
<feature type="compositionally biased region" description="Basic residues" evidence="7">
    <location>
        <begin position="61"/>
        <end position="76"/>
    </location>
</feature>
<dbReference type="GO" id="GO:0030686">
    <property type="term" value="C:90S preribosome"/>
    <property type="evidence" value="ECO:0007669"/>
    <property type="project" value="TreeGrafter"/>
</dbReference>
<dbReference type="GO" id="GO:0000462">
    <property type="term" value="P:maturation of SSU-rRNA from tricistronic rRNA transcript (SSU-rRNA, 5.8S rRNA, LSU-rRNA)"/>
    <property type="evidence" value="ECO:0007669"/>
    <property type="project" value="TreeGrafter"/>
</dbReference>
<comment type="function">
    <text evidence="6">Component of the 90S pre-ribosome involved in the maturation of rRNAs. Required for early cleavages of the pre-RNAs in the 40S ribosomal subunit maturation pathway.</text>
</comment>
<comment type="caution">
    <text evidence="8">The sequence shown here is derived from an EMBL/GenBank/DDBJ whole genome shotgun (WGS) entry which is preliminary data.</text>
</comment>
<feature type="compositionally biased region" description="Basic residues" evidence="7">
    <location>
        <begin position="220"/>
        <end position="242"/>
    </location>
</feature>
<dbReference type="PANTHER" id="PTHR21738:SF0">
    <property type="entry name" value="RIBOSOMAL RNA PROCESSING PROTEIN 36 HOMOLOG"/>
    <property type="match status" value="1"/>
</dbReference>
<dbReference type="Proteomes" id="UP001146793">
    <property type="component" value="Unassembled WGS sequence"/>
</dbReference>
<comment type="subunit">
    <text evidence="6">Associates with 90S and pre-40S pre-ribosomal particles.</text>
</comment>
<reference evidence="8" key="1">
    <citation type="submission" date="2022-08" db="EMBL/GenBank/DDBJ databases">
        <title>Novel sulphate-reducing endosymbionts in the free-living metamonad Anaeramoeba.</title>
        <authorList>
            <person name="Jerlstrom-Hultqvist J."/>
            <person name="Cepicka I."/>
            <person name="Gallot-Lavallee L."/>
            <person name="Salas-Leiva D."/>
            <person name="Curtis B.A."/>
            <person name="Zahonova K."/>
            <person name="Pipaliya S."/>
            <person name="Dacks J."/>
            <person name="Roger A.J."/>
        </authorList>
    </citation>
    <scope>NUCLEOTIDE SEQUENCE</scope>
    <source>
        <strain evidence="8">Busselton2</strain>
    </source>
</reference>
<sequence>MDKKKKSNLLTFEELEKYNKLESFELQLPSRNRKRNRNKSRQVEQDNQDYNYNQRRDQQITKKKRKSRTKTQRKKPREVSSKVKPIKRYSRDKKQEMRRDPRFDSLSSMFHEHHFLEDYSFLVEKREEEIATLRTKLKLASDRQKINKYNRQLSMLIQSNLRAKEKTRANQVIRERNRKEAKLIKKGKRPYFLNRAKKRKLILKDKWDTLTKEGKADKVLKKRRQRKISKKHKYVPRKRDKN</sequence>
<evidence type="ECO:0000256" key="1">
    <source>
        <dbReference type="ARBA" id="ARBA00004604"/>
    </source>
</evidence>
<evidence type="ECO:0000256" key="6">
    <source>
        <dbReference type="RuleBase" id="RU368027"/>
    </source>
</evidence>
<keyword evidence="3 6" id="KW-0690">Ribosome biogenesis</keyword>
<name>A0AAV7YIG8_9EUKA</name>
<dbReference type="EMBL" id="JANTQA010000057">
    <property type="protein sequence ID" value="KAJ3429269.1"/>
    <property type="molecule type" value="Genomic_DNA"/>
</dbReference>